<evidence type="ECO:0000313" key="3">
    <source>
        <dbReference type="EMBL" id="MFC5412084.1"/>
    </source>
</evidence>
<dbReference type="PANTHER" id="PTHR22901">
    <property type="entry name" value="SIALATE O-ACETYLESTERASE"/>
    <property type="match status" value="1"/>
</dbReference>
<evidence type="ECO:0000259" key="2">
    <source>
        <dbReference type="Pfam" id="PF03629"/>
    </source>
</evidence>
<protein>
    <submittedName>
        <fullName evidence="3">Sialate O-acetylesterase</fullName>
    </submittedName>
</protein>
<dbReference type="PANTHER" id="PTHR22901:SF0">
    <property type="entry name" value="SIALATE O-ACETYLESTERASE"/>
    <property type="match status" value="1"/>
</dbReference>
<feature type="domain" description="Sialate O-acetylesterase" evidence="2">
    <location>
        <begin position="434"/>
        <end position="545"/>
    </location>
</feature>
<dbReference type="SUPFAM" id="SSF49785">
    <property type="entry name" value="Galactose-binding domain-like"/>
    <property type="match status" value="1"/>
</dbReference>
<organism evidence="3 4">
    <name type="scientific">Larkinella bovis</name>
    <dbReference type="NCBI Taxonomy" id="683041"/>
    <lineage>
        <taxon>Bacteria</taxon>
        <taxon>Pseudomonadati</taxon>
        <taxon>Bacteroidota</taxon>
        <taxon>Cytophagia</taxon>
        <taxon>Cytophagales</taxon>
        <taxon>Spirosomataceae</taxon>
        <taxon>Larkinella</taxon>
    </lineage>
</organism>
<dbReference type="Gene3D" id="2.60.120.260">
    <property type="entry name" value="Galactose-binding domain-like"/>
    <property type="match status" value="1"/>
</dbReference>
<dbReference type="InterPro" id="IPR005181">
    <property type="entry name" value="SASA"/>
</dbReference>
<feature type="domain" description="Sialate O-acetylesterase" evidence="2">
    <location>
        <begin position="115"/>
        <end position="220"/>
    </location>
</feature>
<dbReference type="InterPro" id="IPR039329">
    <property type="entry name" value="SIAE"/>
</dbReference>
<sequence>MRFPSYLVKGPVFRMRSQWLWLFLIIGPPVFGQVRLPRLISDGLVLQRDTPIPVWGWASAGETVEVTLNSRTARTTTGPDGKWKLKLPALQAGGPYQLTITGSNRITMNDVWIGDVWICSGQSNMVLPMERVKERYPNEIAQARNPAIRHFFLPTRYDFQQPQDDVPPGRWESATPQNVLRFTAVGYFFARELFEKYRIPIGLINASVGGSPAEAWLSAEALKAFPEHLATAEPLKDSLYVTRIQKREQKALRDWHLQLRRQDKGWQGSPNWADPTYDASHWPTMELPGFWEDAGVPQGNGVVWFRKEIELPASLANQPAKLFLGRIVDSDSVFINGHFAGTIGYQYPPRRYELPPNLLKPGKNTLVVRVINTAGKGGFIPDKPYQLIAGGQTIDLRGHWQYQVGARSGPMPATTFFQYKPGGLFNGMIAPLIQTAIKGVIWYQGEANTGNASEYQRSFPALIADWRRHWNHTGAVSGDFPFLFVQLANYLPATDQPAESQWAELRNAQLKTLSVPNTAMAVAIDAGEWNDIHPLDKETVGKRLALAARHRAYGDKKGVYSGPVYQSMHRKGNRIVLSFSQVGSGLVAKNGGELKHFAIAGADRRFVWAHTRIQGNQVVVWSEQVPNPVVVRYAWADNPETANLANQEGLPASPFSTDP</sequence>
<reference evidence="4" key="1">
    <citation type="journal article" date="2019" name="Int. J. Syst. Evol. Microbiol.">
        <title>The Global Catalogue of Microorganisms (GCM) 10K type strain sequencing project: providing services to taxonomists for standard genome sequencing and annotation.</title>
        <authorList>
            <consortium name="The Broad Institute Genomics Platform"/>
            <consortium name="The Broad Institute Genome Sequencing Center for Infectious Disease"/>
            <person name="Wu L."/>
            <person name="Ma J."/>
        </authorList>
    </citation>
    <scope>NUCLEOTIDE SEQUENCE [LARGE SCALE GENOMIC DNA]</scope>
    <source>
        <strain evidence="4">CCUG 55250</strain>
    </source>
</reference>
<comment type="caution">
    <text evidence="3">The sequence shown here is derived from an EMBL/GenBank/DDBJ whole genome shotgun (WGS) entry which is preliminary data.</text>
</comment>
<gene>
    <name evidence="3" type="ORF">ACFPMF_22355</name>
</gene>
<evidence type="ECO:0000256" key="1">
    <source>
        <dbReference type="ARBA" id="ARBA00022801"/>
    </source>
</evidence>
<dbReference type="InterPro" id="IPR036514">
    <property type="entry name" value="SGNH_hydro_sf"/>
</dbReference>
<proteinExistence type="predicted"/>
<dbReference type="Gene3D" id="2.60.40.10">
    <property type="entry name" value="Immunoglobulins"/>
    <property type="match status" value="1"/>
</dbReference>
<dbReference type="Proteomes" id="UP001596106">
    <property type="component" value="Unassembled WGS sequence"/>
</dbReference>
<dbReference type="Pfam" id="PF03629">
    <property type="entry name" value="SASA"/>
    <property type="match status" value="2"/>
</dbReference>
<dbReference type="InterPro" id="IPR008979">
    <property type="entry name" value="Galactose-bd-like_sf"/>
</dbReference>
<evidence type="ECO:0000313" key="4">
    <source>
        <dbReference type="Proteomes" id="UP001596106"/>
    </source>
</evidence>
<dbReference type="RefSeq" id="WP_379849242.1">
    <property type="nucleotide sequence ID" value="NZ_JBHSMA010000010.1"/>
</dbReference>
<keyword evidence="4" id="KW-1185">Reference proteome</keyword>
<dbReference type="EMBL" id="JBHSMA010000010">
    <property type="protein sequence ID" value="MFC5412084.1"/>
    <property type="molecule type" value="Genomic_DNA"/>
</dbReference>
<dbReference type="SUPFAM" id="SSF52266">
    <property type="entry name" value="SGNH hydrolase"/>
    <property type="match status" value="1"/>
</dbReference>
<dbReference type="Gene3D" id="3.40.50.1110">
    <property type="entry name" value="SGNH hydrolase"/>
    <property type="match status" value="2"/>
</dbReference>
<name>A0ABW0IGQ4_9BACT</name>
<accession>A0ABW0IGQ4</accession>
<dbReference type="InterPro" id="IPR013783">
    <property type="entry name" value="Ig-like_fold"/>
</dbReference>
<keyword evidence="1" id="KW-0378">Hydrolase</keyword>